<keyword evidence="5 11" id="KW-0808">Transferase</keyword>
<protein>
    <recommendedName>
        <fullName evidence="11">Fucosyltransferase</fullName>
        <ecNumber evidence="11">2.4.1.-</ecNumber>
    </recommendedName>
</protein>
<dbReference type="GO" id="GO:0032580">
    <property type="term" value="C:Golgi cisterna membrane"/>
    <property type="evidence" value="ECO:0007669"/>
    <property type="project" value="UniProtKB-SubCell"/>
</dbReference>
<feature type="transmembrane region" description="Helical" evidence="11">
    <location>
        <begin position="7"/>
        <end position="29"/>
    </location>
</feature>
<keyword evidence="4 11" id="KW-0328">Glycosyltransferase</keyword>
<keyword evidence="10" id="KW-0325">Glycoprotein</keyword>
<dbReference type="SUPFAM" id="SSF53756">
    <property type="entry name" value="UDP-Glycosyltransferase/glycogen phosphorylase"/>
    <property type="match status" value="1"/>
</dbReference>
<accession>A0A6P4JEQ7</accession>
<dbReference type="FunFam" id="3.40.50.11660:FF:000002">
    <property type="entry name" value="Alpha-(1,3)-fucosyltransferase"/>
    <property type="match status" value="1"/>
</dbReference>
<keyword evidence="11" id="KW-0333">Golgi apparatus</keyword>
<keyword evidence="6 11" id="KW-0812">Transmembrane</keyword>
<evidence type="ECO:0000259" key="13">
    <source>
        <dbReference type="Pfam" id="PF17039"/>
    </source>
</evidence>
<dbReference type="Proteomes" id="UP001652661">
    <property type="component" value="Chromosome 2L"/>
</dbReference>
<keyword evidence="14" id="KW-1185">Reference proteome</keyword>
<dbReference type="AlphaFoldDB" id="A0A6P4JEQ7"/>
<dbReference type="PANTHER" id="PTHR11929:SF194">
    <property type="entry name" value="ALPHA-(1,3)-FUCOSYLTRANSFERASE 10"/>
    <property type="match status" value="1"/>
</dbReference>
<dbReference type="InterPro" id="IPR001503">
    <property type="entry name" value="Glyco_trans_10"/>
</dbReference>
<evidence type="ECO:0000256" key="2">
    <source>
        <dbReference type="ARBA" id="ARBA00004922"/>
    </source>
</evidence>
<dbReference type="OrthoDB" id="9993460at2759"/>
<reference evidence="15" key="2">
    <citation type="submission" date="2025-08" db="UniProtKB">
        <authorList>
            <consortium name="RefSeq"/>
        </authorList>
    </citation>
    <scope>IDENTIFICATION</scope>
    <source>
        <strain evidence="15">14028-0561.14</strain>
        <tissue evidence="15">Whole fly</tissue>
    </source>
</reference>
<dbReference type="InterPro" id="IPR031481">
    <property type="entry name" value="Glyco_tran_10_N"/>
</dbReference>
<reference evidence="14" key="1">
    <citation type="submission" date="2025-05" db="UniProtKB">
        <authorList>
            <consortium name="RefSeq"/>
        </authorList>
    </citation>
    <scope>NUCLEOTIDE SEQUENCE [LARGE SCALE GENOMIC DNA]</scope>
    <source>
        <strain evidence="14">14028-0561.14</strain>
    </source>
</reference>
<feature type="domain" description="Fucosyltransferase C-terminal" evidence="12">
    <location>
        <begin position="171"/>
        <end position="333"/>
    </location>
</feature>
<evidence type="ECO:0000256" key="10">
    <source>
        <dbReference type="ARBA" id="ARBA00023180"/>
    </source>
</evidence>
<organism evidence="14 15">
    <name type="scientific">Drosophila kikkawai</name>
    <name type="common">Fruit fly</name>
    <dbReference type="NCBI Taxonomy" id="30033"/>
    <lineage>
        <taxon>Eukaryota</taxon>
        <taxon>Metazoa</taxon>
        <taxon>Ecdysozoa</taxon>
        <taxon>Arthropoda</taxon>
        <taxon>Hexapoda</taxon>
        <taxon>Insecta</taxon>
        <taxon>Pterygota</taxon>
        <taxon>Neoptera</taxon>
        <taxon>Endopterygota</taxon>
        <taxon>Diptera</taxon>
        <taxon>Brachycera</taxon>
        <taxon>Muscomorpha</taxon>
        <taxon>Ephydroidea</taxon>
        <taxon>Drosophilidae</taxon>
        <taxon>Drosophila</taxon>
        <taxon>Sophophora</taxon>
    </lineage>
</organism>
<proteinExistence type="inferred from homology"/>
<evidence type="ECO:0000256" key="6">
    <source>
        <dbReference type="ARBA" id="ARBA00022692"/>
    </source>
</evidence>
<sequence length="455" mass="53117">MRLHRRYYVAVCVILCIWLAFLFVCSQWISSYDGLKTSDPVQLLWWSRSFSFNYDEVRQCGVDTCRISNKRSRLPMARGVLFYGSDMKTSDFPLPRGQQQIWALLHEESPRNVPFVPHLEFLRHFHFTSTFSRYSNMPLTTQYLPSEQALTSLEYHIPFEEKSKVYPSAQIVFLQTDCDTMSGREDYVTELMKYMQVDSFGGCLKNNDLLERQVEPFEFKLVIFMILFFSLNKDYLNNLYSPELLKFLSTYKYMIAIENAACPDYITEKFWRPLVIGVVPIYFGSPTIKDWQPNNKSAIYVNDFPNPRALAEYLTKLAKNQTEYDSYRSHKLNTQSPISNEWLLLNLAKRQYHIGDSSPGGSLFEKFECAVCRHVIHGSRSERAHSLHYDCPTKPPFAPLENQVEPVNVADWRSVLEVGQCQAKILDEFIRRNSSYNKADFAAELKKRMDENNCN</sequence>
<dbReference type="Pfam" id="PF17039">
    <property type="entry name" value="Glyco_tran_10_N"/>
    <property type="match status" value="1"/>
</dbReference>
<evidence type="ECO:0000256" key="9">
    <source>
        <dbReference type="ARBA" id="ARBA00023136"/>
    </source>
</evidence>
<dbReference type="InterPro" id="IPR038577">
    <property type="entry name" value="GT10-like_C_sf"/>
</dbReference>
<dbReference type="RefSeq" id="XP_017033083.1">
    <property type="nucleotide sequence ID" value="XM_017177594.3"/>
</dbReference>
<dbReference type="UniPathway" id="UPA00378"/>
<dbReference type="Gene3D" id="3.40.50.11660">
    <property type="entry name" value="Glycosyl transferase family 10, C-terminal domain"/>
    <property type="match status" value="1"/>
</dbReference>
<evidence type="ECO:0000313" key="15">
    <source>
        <dbReference type="RefSeq" id="XP_017033083.1"/>
    </source>
</evidence>
<dbReference type="Pfam" id="PF00852">
    <property type="entry name" value="Glyco_transf_10"/>
    <property type="match status" value="1"/>
</dbReference>
<evidence type="ECO:0000256" key="1">
    <source>
        <dbReference type="ARBA" id="ARBA00004447"/>
    </source>
</evidence>
<comment type="similarity">
    <text evidence="3 11">Belongs to the glycosyltransferase 10 family.</text>
</comment>
<comment type="pathway">
    <text evidence="2">Protein modification; protein glycosylation.</text>
</comment>
<evidence type="ECO:0000256" key="3">
    <source>
        <dbReference type="ARBA" id="ARBA00008919"/>
    </source>
</evidence>
<comment type="subcellular location">
    <subcellularLocation>
        <location evidence="1 11">Golgi apparatus</location>
        <location evidence="1 11">Golgi stack membrane</location>
        <topology evidence="1 11">Single-pass type II membrane protein</topology>
    </subcellularLocation>
</comment>
<evidence type="ECO:0000256" key="8">
    <source>
        <dbReference type="ARBA" id="ARBA00022989"/>
    </source>
</evidence>
<keyword evidence="7" id="KW-0735">Signal-anchor</keyword>
<evidence type="ECO:0000256" key="11">
    <source>
        <dbReference type="RuleBase" id="RU003832"/>
    </source>
</evidence>
<dbReference type="PANTHER" id="PTHR11929">
    <property type="entry name" value="ALPHA- 1,3 -FUCOSYLTRANSFERASE"/>
    <property type="match status" value="1"/>
</dbReference>
<dbReference type="GO" id="GO:0046920">
    <property type="term" value="F:alpha-(1-&gt;3)-fucosyltransferase activity"/>
    <property type="evidence" value="ECO:0007669"/>
    <property type="project" value="TreeGrafter"/>
</dbReference>
<dbReference type="EC" id="2.4.1.-" evidence="11"/>
<feature type="domain" description="Fucosyltransferase N-terminal" evidence="13">
    <location>
        <begin position="42"/>
        <end position="138"/>
    </location>
</feature>
<gene>
    <name evidence="15" type="primary">FucTB</name>
</gene>
<keyword evidence="9 11" id="KW-0472">Membrane</keyword>
<evidence type="ECO:0000256" key="5">
    <source>
        <dbReference type="ARBA" id="ARBA00022679"/>
    </source>
</evidence>
<evidence type="ECO:0000259" key="12">
    <source>
        <dbReference type="Pfam" id="PF00852"/>
    </source>
</evidence>
<dbReference type="InterPro" id="IPR055270">
    <property type="entry name" value="Glyco_tran_10_C"/>
</dbReference>
<dbReference type="OMA" id="IRQLDYD"/>
<evidence type="ECO:0000256" key="7">
    <source>
        <dbReference type="ARBA" id="ARBA00022968"/>
    </source>
</evidence>
<evidence type="ECO:0000313" key="14">
    <source>
        <dbReference type="Proteomes" id="UP001652661"/>
    </source>
</evidence>
<evidence type="ECO:0000256" key="4">
    <source>
        <dbReference type="ARBA" id="ARBA00022676"/>
    </source>
</evidence>
<keyword evidence="8 11" id="KW-1133">Transmembrane helix</keyword>
<name>A0A6P4JEQ7_DROKI</name>